<dbReference type="Pfam" id="PF00916">
    <property type="entry name" value="Sulfate_transp"/>
    <property type="match status" value="1"/>
</dbReference>
<proteinExistence type="predicted"/>
<dbReference type="OrthoDB" id="288203at2759"/>
<dbReference type="EMBL" id="CAJVRL010000037">
    <property type="protein sequence ID" value="CAG8950480.1"/>
    <property type="molecule type" value="Genomic_DNA"/>
</dbReference>
<dbReference type="InterPro" id="IPR036513">
    <property type="entry name" value="STAS_dom_sf"/>
</dbReference>
<dbReference type="GO" id="GO:0055085">
    <property type="term" value="P:transmembrane transport"/>
    <property type="evidence" value="ECO:0007669"/>
    <property type="project" value="InterPro"/>
</dbReference>
<dbReference type="InterPro" id="IPR001902">
    <property type="entry name" value="SLC26A/SulP_fam"/>
</dbReference>
<organism evidence="7 8">
    <name type="scientific">Hymenoscyphus fraxineus</name>
    <dbReference type="NCBI Taxonomy" id="746836"/>
    <lineage>
        <taxon>Eukaryota</taxon>
        <taxon>Fungi</taxon>
        <taxon>Dikarya</taxon>
        <taxon>Ascomycota</taxon>
        <taxon>Pezizomycotina</taxon>
        <taxon>Leotiomycetes</taxon>
        <taxon>Helotiales</taxon>
        <taxon>Helotiaceae</taxon>
        <taxon>Hymenoscyphus</taxon>
    </lineage>
</organism>
<keyword evidence="8" id="KW-1185">Reference proteome</keyword>
<dbReference type="GO" id="GO:0016020">
    <property type="term" value="C:membrane"/>
    <property type="evidence" value="ECO:0007669"/>
    <property type="project" value="UniProtKB-SubCell"/>
</dbReference>
<evidence type="ECO:0000313" key="8">
    <source>
        <dbReference type="Proteomes" id="UP000696280"/>
    </source>
</evidence>
<feature type="transmembrane region" description="Helical" evidence="5">
    <location>
        <begin position="431"/>
        <end position="462"/>
    </location>
</feature>
<dbReference type="SUPFAM" id="SSF52091">
    <property type="entry name" value="SpoIIaa-like"/>
    <property type="match status" value="1"/>
</dbReference>
<feature type="transmembrane region" description="Helical" evidence="5">
    <location>
        <begin position="54"/>
        <end position="79"/>
    </location>
</feature>
<dbReference type="InterPro" id="IPR011547">
    <property type="entry name" value="SLC26A/SulP_dom"/>
</dbReference>
<protein>
    <recommendedName>
        <fullName evidence="6">STAS domain-containing protein</fullName>
    </recommendedName>
</protein>
<feature type="transmembrane region" description="Helical" evidence="5">
    <location>
        <begin position="399"/>
        <end position="419"/>
    </location>
</feature>
<keyword evidence="2 5" id="KW-0812">Transmembrane</keyword>
<keyword evidence="3 5" id="KW-1133">Transmembrane helix</keyword>
<feature type="transmembrane region" description="Helical" evidence="5">
    <location>
        <begin position="246"/>
        <end position="268"/>
    </location>
</feature>
<reference evidence="7" key="1">
    <citation type="submission" date="2021-07" db="EMBL/GenBank/DDBJ databases">
        <authorList>
            <person name="Durling M."/>
        </authorList>
    </citation>
    <scope>NUCLEOTIDE SEQUENCE</scope>
</reference>
<keyword evidence="4 5" id="KW-0472">Membrane</keyword>
<dbReference type="AlphaFoldDB" id="A0A9N9PNY3"/>
<feature type="transmembrane region" description="Helical" evidence="5">
    <location>
        <begin position="374"/>
        <end position="393"/>
    </location>
</feature>
<comment type="caution">
    <text evidence="7">The sequence shown here is derived from an EMBL/GenBank/DDBJ whole genome shotgun (WGS) entry which is preliminary data.</text>
</comment>
<dbReference type="InterPro" id="IPR002645">
    <property type="entry name" value="STAS_dom"/>
</dbReference>
<sequence>MPNKVVMMLAMDPNFSRAGAGIARFGRGFGAGAARYFVAKVPIVKWLPNYSSKFIISDMIAGISVGLLLVAQSLTVTVFTGGKPSTALLSSWLPGLIYAVMGTSKDMSLGPSLASSLATAGLIKTIEEKSPQPIPPAIIAAVVSFGVGFWSLLFGLLNFGFIFTMFSNPVFDGFVMGITQIIVLLQIPVILGLTGITPVLSKVMGEMIEKIGKTNGASVGLGVATIVLMVVIGIVAGKLARVNPMIGLAASLKHIILIAIFAGVSYGLNSSRKEPYWQVIGPSNTGITSPALPNSKMLSSLFMGTIGIALGTALEHVALARSFGTSKGYAINPSQELVTLGITNLINSLFGGGPVSSDLARSCFSASAGAKSPLSGIFTSATVLVAMFSPGWLRYIPNTVIAGMTLITVLEAAPPMALLGVHFKTSFADFIVMLMTFNMAMMATGEIGILGGLFISTMYTIFRNVSTKPLPLSGADIEKRNSQESVWSIGEQVPDGTQVIAIPRDLTYMSAPRIKKYMMNEIFVHFFGSPPTERQYAQRVWNFHRDNYIANLRRKHGVNRAETTRLRLVIIDFTACSFLDISGIMMLEEVKKELRDFGGDIVEFRFAGMNAAVKKRFQRYGWKISSPYDPKQVPSESDKAPLKDAVPEQEDLIFDHLATAIRHQEGLQRVSTADSRYDIEQSMDMGKF</sequence>
<dbReference type="PROSITE" id="PS50801">
    <property type="entry name" value="STAS"/>
    <property type="match status" value="1"/>
</dbReference>
<accession>A0A9N9PNY3</accession>
<comment type="subcellular location">
    <subcellularLocation>
        <location evidence="1">Membrane</location>
        <topology evidence="1">Multi-pass membrane protein</topology>
    </subcellularLocation>
</comment>
<dbReference type="PANTHER" id="PTHR11814">
    <property type="entry name" value="SULFATE TRANSPORTER"/>
    <property type="match status" value="1"/>
</dbReference>
<gene>
    <name evidence="7" type="ORF">HYFRA_00006976</name>
</gene>
<feature type="transmembrane region" description="Helical" evidence="5">
    <location>
        <begin position="217"/>
        <end position="240"/>
    </location>
</feature>
<evidence type="ECO:0000256" key="2">
    <source>
        <dbReference type="ARBA" id="ARBA00022692"/>
    </source>
</evidence>
<evidence type="ECO:0000256" key="1">
    <source>
        <dbReference type="ARBA" id="ARBA00004141"/>
    </source>
</evidence>
<feature type="domain" description="STAS" evidence="6">
    <location>
        <begin position="495"/>
        <end position="649"/>
    </location>
</feature>
<dbReference type="Gene3D" id="3.30.750.24">
    <property type="entry name" value="STAS domain"/>
    <property type="match status" value="1"/>
</dbReference>
<feature type="transmembrane region" description="Helical" evidence="5">
    <location>
        <begin position="138"/>
        <end position="162"/>
    </location>
</feature>
<dbReference type="Pfam" id="PF01740">
    <property type="entry name" value="STAS"/>
    <property type="match status" value="1"/>
</dbReference>
<evidence type="ECO:0000256" key="5">
    <source>
        <dbReference type="SAM" id="Phobius"/>
    </source>
</evidence>
<dbReference type="CDD" id="cd07042">
    <property type="entry name" value="STAS_SulP_like_sulfate_transporter"/>
    <property type="match status" value="1"/>
</dbReference>
<evidence type="ECO:0000259" key="6">
    <source>
        <dbReference type="PROSITE" id="PS50801"/>
    </source>
</evidence>
<name>A0A9N9PNY3_9HELO</name>
<evidence type="ECO:0000313" key="7">
    <source>
        <dbReference type="EMBL" id="CAG8950480.1"/>
    </source>
</evidence>
<feature type="transmembrane region" description="Helical" evidence="5">
    <location>
        <begin position="174"/>
        <end position="196"/>
    </location>
</feature>
<evidence type="ECO:0000256" key="3">
    <source>
        <dbReference type="ARBA" id="ARBA00022989"/>
    </source>
</evidence>
<dbReference type="Proteomes" id="UP000696280">
    <property type="component" value="Unassembled WGS sequence"/>
</dbReference>
<evidence type="ECO:0000256" key="4">
    <source>
        <dbReference type="ARBA" id="ARBA00023136"/>
    </source>
</evidence>